<evidence type="ECO:0000256" key="7">
    <source>
        <dbReference type="ARBA" id="ARBA00022832"/>
    </source>
</evidence>
<comment type="subcellular location">
    <subcellularLocation>
        <location evidence="2">Endoplasmic reticulum membrane</location>
        <topology evidence="2">Multi-pass membrane protein</topology>
    </subcellularLocation>
</comment>
<evidence type="ECO:0000313" key="16">
    <source>
        <dbReference type="EMBL" id="CAE0354402.1"/>
    </source>
</evidence>
<evidence type="ECO:0000256" key="10">
    <source>
        <dbReference type="ARBA" id="ARBA00023002"/>
    </source>
</evidence>
<comment type="cofactor">
    <cofactor evidence="1">
        <name>Zn(2+)</name>
        <dbReference type="ChEBI" id="CHEBI:29105"/>
    </cofactor>
</comment>
<dbReference type="Pfam" id="PF04116">
    <property type="entry name" value="FA_hydroxylase"/>
    <property type="match status" value="1"/>
</dbReference>
<gene>
    <name evidence="16" type="ORF">EHAR0213_LOCUS13318</name>
</gene>
<feature type="transmembrane region" description="Helical" evidence="14">
    <location>
        <begin position="112"/>
        <end position="141"/>
    </location>
</feature>
<feature type="domain" description="Fatty acid hydroxylase" evidence="15">
    <location>
        <begin position="48"/>
        <end position="189"/>
    </location>
</feature>
<evidence type="ECO:0000256" key="11">
    <source>
        <dbReference type="ARBA" id="ARBA00023098"/>
    </source>
</evidence>
<keyword evidence="4 14" id="KW-0812">Transmembrane</keyword>
<organism evidence="16">
    <name type="scientific">Euplotes harpa</name>
    <dbReference type="NCBI Taxonomy" id="151035"/>
    <lineage>
        <taxon>Eukaryota</taxon>
        <taxon>Sar</taxon>
        <taxon>Alveolata</taxon>
        <taxon>Ciliophora</taxon>
        <taxon>Intramacronucleata</taxon>
        <taxon>Spirotrichea</taxon>
        <taxon>Hypotrichia</taxon>
        <taxon>Euplotida</taxon>
        <taxon>Euplotidae</taxon>
        <taxon>Euplotes</taxon>
    </lineage>
</organism>
<dbReference type="GO" id="GO:0005789">
    <property type="term" value="C:endoplasmic reticulum membrane"/>
    <property type="evidence" value="ECO:0007669"/>
    <property type="project" value="UniProtKB-SubCell"/>
</dbReference>
<evidence type="ECO:0000256" key="3">
    <source>
        <dbReference type="ARBA" id="ARBA00022516"/>
    </source>
</evidence>
<keyword evidence="9 14" id="KW-1133">Transmembrane helix</keyword>
<reference evidence="16" key="1">
    <citation type="submission" date="2021-01" db="EMBL/GenBank/DDBJ databases">
        <authorList>
            <person name="Corre E."/>
            <person name="Pelletier E."/>
            <person name="Niang G."/>
            <person name="Scheremetjew M."/>
            <person name="Finn R."/>
            <person name="Kale V."/>
            <person name="Holt S."/>
            <person name="Cochrane G."/>
            <person name="Meng A."/>
            <person name="Brown T."/>
            <person name="Cohen L."/>
        </authorList>
    </citation>
    <scope>NUCLEOTIDE SEQUENCE</scope>
    <source>
        <strain evidence="16">FSP1.4</strain>
    </source>
</reference>
<evidence type="ECO:0000256" key="14">
    <source>
        <dbReference type="SAM" id="Phobius"/>
    </source>
</evidence>
<name>A0A7S3ND61_9SPIT</name>
<dbReference type="PANTHER" id="PTHR12863">
    <property type="entry name" value="FATTY ACID HYDROXYLASE"/>
    <property type="match status" value="1"/>
</dbReference>
<protein>
    <recommendedName>
        <fullName evidence="15">Fatty acid hydroxylase domain-containing protein</fullName>
    </recommendedName>
</protein>
<keyword evidence="8" id="KW-0862">Zinc</keyword>
<keyword evidence="13" id="KW-0275">Fatty acid biosynthesis</keyword>
<proteinExistence type="predicted"/>
<evidence type="ECO:0000256" key="8">
    <source>
        <dbReference type="ARBA" id="ARBA00022833"/>
    </source>
</evidence>
<dbReference type="PANTHER" id="PTHR12863:SF1">
    <property type="entry name" value="FATTY ACID 2-HYDROXYLASE"/>
    <property type="match status" value="1"/>
</dbReference>
<sequence>MRMFDSPYLEIFSVTPWYLIPIVWVPVILYTISLARQSFGWPALGVMFVVGAFLWTLIEYCLHRFLFHLELFIPDNRYLYTLHYVLHGVHHAFPMDGGRLVMPPVLGIPYYYLLYGIFSSLISMEVCHGLAVGVIFAYVCYDLGHYYFHHEQPIKWMEYRKKYHMYHHYKDPDNGYGITTSLWDTVFGTTYKNFKNS</sequence>
<dbReference type="InterPro" id="IPR006694">
    <property type="entry name" value="Fatty_acid_hydroxylase"/>
</dbReference>
<evidence type="ECO:0000256" key="2">
    <source>
        <dbReference type="ARBA" id="ARBA00004477"/>
    </source>
</evidence>
<evidence type="ECO:0000256" key="6">
    <source>
        <dbReference type="ARBA" id="ARBA00022824"/>
    </source>
</evidence>
<dbReference type="AlphaFoldDB" id="A0A7S3ND61"/>
<keyword evidence="6" id="KW-0256">Endoplasmic reticulum</keyword>
<keyword evidence="11" id="KW-0443">Lipid metabolism</keyword>
<dbReference type="GO" id="GO:0005506">
    <property type="term" value="F:iron ion binding"/>
    <property type="evidence" value="ECO:0007669"/>
    <property type="project" value="InterPro"/>
</dbReference>
<evidence type="ECO:0000259" key="15">
    <source>
        <dbReference type="Pfam" id="PF04116"/>
    </source>
</evidence>
<dbReference type="GO" id="GO:0006633">
    <property type="term" value="P:fatty acid biosynthetic process"/>
    <property type="evidence" value="ECO:0007669"/>
    <property type="project" value="UniProtKB-KW"/>
</dbReference>
<evidence type="ECO:0000256" key="12">
    <source>
        <dbReference type="ARBA" id="ARBA00023136"/>
    </source>
</evidence>
<dbReference type="EMBL" id="HBII01032266">
    <property type="protein sequence ID" value="CAE0354402.1"/>
    <property type="molecule type" value="Transcribed_RNA"/>
</dbReference>
<feature type="transmembrane region" description="Helical" evidence="14">
    <location>
        <begin position="39"/>
        <end position="58"/>
    </location>
</feature>
<keyword evidence="10" id="KW-0560">Oxidoreductase</keyword>
<feature type="transmembrane region" description="Helical" evidence="14">
    <location>
        <begin position="12"/>
        <end position="32"/>
    </location>
</feature>
<keyword evidence="3" id="KW-0444">Lipid biosynthesis</keyword>
<keyword evidence="5" id="KW-0479">Metal-binding</keyword>
<keyword evidence="7" id="KW-0276">Fatty acid metabolism</keyword>
<evidence type="ECO:0000256" key="1">
    <source>
        <dbReference type="ARBA" id="ARBA00001947"/>
    </source>
</evidence>
<accession>A0A7S3ND61</accession>
<dbReference type="GO" id="GO:0080132">
    <property type="term" value="F:fatty acid 2-hydroxylase activity"/>
    <property type="evidence" value="ECO:0007669"/>
    <property type="project" value="InterPro"/>
</dbReference>
<evidence type="ECO:0000256" key="13">
    <source>
        <dbReference type="ARBA" id="ARBA00023160"/>
    </source>
</evidence>
<evidence type="ECO:0000256" key="4">
    <source>
        <dbReference type="ARBA" id="ARBA00022692"/>
    </source>
</evidence>
<evidence type="ECO:0000256" key="5">
    <source>
        <dbReference type="ARBA" id="ARBA00022723"/>
    </source>
</evidence>
<evidence type="ECO:0000256" key="9">
    <source>
        <dbReference type="ARBA" id="ARBA00022989"/>
    </source>
</evidence>
<dbReference type="InterPro" id="IPR014430">
    <property type="entry name" value="Scs7"/>
</dbReference>
<keyword evidence="12 14" id="KW-0472">Membrane</keyword>